<dbReference type="Pfam" id="PF08535">
    <property type="entry name" value="KorB"/>
    <property type="match status" value="1"/>
</dbReference>
<feature type="domain" description="ParB-like N-terminal" evidence="3">
    <location>
        <begin position="41"/>
        <end position="131"/>
    </location>
</feature>
<dbReference type="GO" id="GO:0007059">
    <property type="term" value="P:chromosome segregation"/>
    <property type="evidence" value="ECO:0007669"/>
    <property type="project" value="TreeGrafter"/>
</dbReference>
<dbReference type="EMBL" id="CP031094">
    <property type="protein sequence ID" value="QCF28122.1"/>
    <property type="molecule type" value="Genomic_DNA"/>
</dbReference>
<proteinExistence type="inferred from homology"/>
<comment type="similarity">
    <text evidence="1">Belongs to the ParB family.</text>
</comment>
<feature type="region of interest" description="Disordered" evidence="2">
    <location>
        <begin position="247"/>
        <end position="336"/>
    </location>
</feature>
<protein>
    <submittedName>
        <fullName evidence="4">ParB/RepB/Spo0J family partition protein</fullName>
    </submittedName>
</protein>
<dbReference type="OrthoDB" id="9796891at2"/>
<dbReference type="Pfam" id="PF02195">
    <property type="entry name" value="ParB_N"/>
    <property type="match status" value="1"/>
</dbReference>
<dbReference type="KEGG" id="hmi:soil367_18800"/>
<evidence type="ECO:0000256" key="2">
    <source>
        <dbReference type="SAM" id="MobiDB-lite"/>
    </source>
</evidence>
<evidence type="ECO:0000313" key="4">
    <source>
        <dbReference type="EMBL" id="QCF28122.1"/>
    </source>
</evidence>
<keyword evidence="4" id="KW-0614">Plasmid</keyword>
<organism evidence="4 5">
    <name type="scientific">Hydrocarboniclastica marina</name>
    <dbReference type="NCBI Taxonomy" id="2259620"/>
    <lineage>
        <taxon>Bacteria</taxon>
        <taxon>Pseudomonadati</taxon>
        <taxon>Pseudomonadota</taxon>
        <taxon>Gammaproteobacteria</taxon>
        <taxon>Alteromonadales</taxon>
        <taxon>Alteromonadaceae</taxon>
        <taxon>Hydrocarboniclastica</taxon>
    </lineage>
</organism>
<dbReference type="InterPro" id="IPR036086">
    <property type="entry name" value="ParB/Sulfiredoxin_sf"/>
</dbReference>
<sequence length="401" mass="44838">MKSKTAPKNEKPTFGNLGVLKERVANIQTKKDPGAESDKILWVEADECYSEKQVRKKFNEESIDELGKSMEDHGQDHPVRVHPKDSKGYRIIKGERRWRAAKKRKLKLAIWVDQSSPSEAGILIGQIVENDQREDIAPLERAEGYRAIKELTEKETGKSIQLGELSEILSRSKSVVSKYLALLTMPEEIQELAETRIVSDVETLRALHKIHELDPDRCAKLCASIIEDGGITRKYAEAYLKSLKQEIADKNKPSNQSSQPALGNREQEAEREHQQDLKGSGLDEEGLHAQNDGQESLETGDPLEGEGAMPEPPKDVPMPAAKLSDSGSSIKDDKTGFNRRPLDQVVYLVSFVLENRQMFGSIKLGLHTDNQDEVVVRVGEESGKERLIAIMAEELTVIGIR</sequence>
<dbReference type="SUPFAM" id="SSF109709">
    <property type="entry name" value="KorB DNA-binding domain-like"/>
    <property type="match status" value="1"/>
</dbReference>
<dbReference type="GO" id="GO:0003677">
    <property type="term" value="F:DNA binding"/>
    <property type="evidence" value="ECO:0007669"/>
    <property type="project" value="InterPro"/>
</dbReference>
<geneLocation type="plasmid" evidence="4 5">
    <name>psoil36-7</name>
</geneLocation>
<gene>
    <name evidence="4" type="ORF">soil367_18800</name>
</gene>
<dbReference type="PANTHER" id="PTHR33375:SF1">
    <property type="entry name" value="CHROMOSOME-PARTITIONING PROTEIN PARB-RELATED"/>
    <property type="match status" value="1"/>
</dbReference>
<dbReference type="InterPro" id="IPR050336">
    <property type="entry name" value="Chromosome_partition/occlusion"/>
</dbReference>
<reference evidence="4 5" key="1">
    <citation type="submission" date="2018-07" db="EMBL/GenBank/DDBJ databases">
        <title>Marsedoiliclastica nanhaica gen. nov. sp. nov., a novel marine hydrocarbonoclastic bacterium isolated from an in-situ enriched hydrocarbon-degrading consortium in deep-sea sediment.</title>
        <authorList>
            <person name="Dong C."/>
            <person name="Ma T."/>
            <person name="Liu R."/>
            <person name="Shao Z."/>
        </authorList>
    </citation>
    <scope>NUCLEOTIDE SEQUENCE [LARGE SCALE GENOMIC DNA]</scope>
    <source>
        <strain evidence="5">soil36-7</strain>
        <plasmid evidence="4 5">psoil36-7</plasmid>
    </source>
</reference>
<dbReference type="Proteomes" id="UP000298049">
    <property type="component" value="Plasmid psoil36-7"/>
</dbReference>
<dbReference type="AlphaFoldDB" id="A0A4P7XN29"/>
<name>A0A4P7XN29_9ALTE</name>
<dbReference type="Gene3D" id="1.10.10.2830">
    <property type="match status" value="1"/>
</dbReference>
<dbReference type="SUPFAM" id="SSF110849">
    <property type="entry name" value="ParB/Sulfiredoxin"/>
    <property type="match status" value="1"/>
</dbReference>
<dbReference type="InterPro" id="IPR003115">
    <property type="entry name" value="ParB_N"/>
</dbReference>
<dbReference type="SMART" id="SM00470">
    <property type="entry name" value="ParB"/>
    <property type="match status" value="1"/>
</dbReference>
<evidence type="ECO:0000313" key="5">
    <source>
        <dbReference type="Proteomes" id="UP000298049"/>
    </source>
</evidence>
<dbReference type="InterPro" id="IPR013741">
    <property type="entry name" value="KorB_domain"/>
</dbReference>
<evidence type="ECO:0000259" key="3">
    <source>
        <dbReference type="SMART" id="SM00470"/>
    </source>
</evidence>
<dbReference type="InterPro" id="IPR004437">
    <property type="entry name" value="ParB/RepB/Spo0J"/>
</dbReference>
<evidence type="ECO:0000256" key="1">
    <source>
        <dbReference type="ARBA" id="ARBA00006295"/>
    </source>
</evidence>
<keyword evidence="5" id="KW-1185">Reference proteome</keyword>
<dbReference type="GO" id="GO:0005694">
    <property type="term" value="C:chromosome"/>
    <property type="evidence" value="ECO:0007669"/>
    <property type="project" value="TreeGrafter"/>
</dbReference>
<dbReference type="PANTHER" id="PTHR33375">
    <property type="entry name" value="CHROMOSOME-PARTITIONING PROTEIN PARB-RELATED"/>
    <property type="match status" value="1"/>
</dbReference>
<dbReference type="RefSeq" id="WP_136550794.1">
    <property type="nucleotide sequence ID" value="NZ_CP031094.1"/>
</dbReference>
<feature type="compositionally biased region" description="Basic and acidic residues" evidence="2">
    <location>
        <begin position="265"/>
        <end position="276"/>
    </location>
</feature>
<dbReference type="Gene3D" id="3.90.1530.30">
    <property type="match status" value="1"/>
</dbReference>
<dbReference type="NCBIfam" id="TIGR00180">
    <property type="entry name" value="parB_part"/>
    <property type="match status" value="1"/>
</dbReference>
<accession>A0A4P7XN29</accession>